<dbReference type="EMBL" id="UYRU01056374">
    <property type="protein sequence ID" value="VDN13432.1"/>
    <property type="molecule type" value="Genomic_DNA"/>
</dbReference>
<organism evidence="1 2">
    <name type="scientific">Dibothriocephalus latus</name>
    <name type="common">Fish tapeworm</name>
    <name type="synonym">Diphyllobothrium latum</name>
    <dbReference type="NCBI Taxonomy" id="60516"/>
    <lineage>
        <taxon>Eukaryota</taxon>
        <taxon>Metazoa</taxon>
        <taxon>Spiralia</taxon>
        <taxon>Lophotrochozoa</taxon>
        <taxon>Platyhelminthes</taxon>
        <taxon>Cestoda</taxon>
        <taxon>Eucestoda</taxon>
        <taxon>Diphyllobothriidea</taxon>
        <taxon>Diphyllobothriidae</taxon>
        <taxon>Dibothriocephalus</taxon>
    </lineage>
</organism>
<name>A0A3P7NYX1_DIBLA</name>
<evidence type="ECO:0000313" key="1">
    <source>
        <dbReference type="EMBL" id="VDN13432.1"/>
    </source>
</evidence>
<gene>
    <name evidence="1" type="ORF">DILT_LOCUS9263</name>
</gene>
<dbReference type="Proteomes" id="UP000281553">
    <property type="component" value="Unassembled WGS sequence"/>
</dbReference>
<evidence type="ECO:0000313" key="2">
    <source>
        <dbReference type="Proteomes" id="UP000281553"/>
    </source>
</evidence>
<keyword evidence="2" id="KW-1185">Reference proteome</keyword>
<reference evidence="1 2" key="1">
    <citation type="submission" date="2018-11" db="EMBL/GenBank/DDBJ databases">
        <authorList>
            <consortium name="Pathogen Informatics"/>
        </authorList>
    </citation>
    <scope>NUCLEOTIDE SEQUENCE [LARGE SCALE GENOMIC DNA]</scope>
</reference>
<dbReference type="AlphaFoldDB" id="A0A3P7NYX1"/>
<protein>
    <submittedName>
        <fullName evidence="1">Uncharacterized protein</fullName>
    </submittedName>
</protein>
<proteinExistence type="predicted"/>
<sequence>MCLSVTIFRRGCPLQTGQWSLSPGPWSLSPALPACRQHGQPPPLQKQLAL</sequence>
<accession>A0A3P7NYX1</accession>